<evidence type="ECO:0000256" key="3">
    <source>
        <dbReference type="ARBA" id="ARBA00004991"/>
    </source>
</evidence>
<dbReference type="EC" id="2.3.1.24" evidence="10"/>
<dbReference type="InterPro" id="IPR006634">
    <property type="entry name" value="TLC-dom"/>
</dbReference>
<dbReference type="PANTHER" id="PTHR12560:SF0">
    <property type="entry name" value="LD18904P"/>
    <property type="match status" value="1"/>
</dbReference>
<comment type="caution">
    <text evidence="10">The sequence shown here is derived from an EMBL/GenBank/DDBJ whole genome shotgun (WGS) entry which is preliminary data.</text>
</comment>
<evidence type="ECO:0000256" key="5">
    <source>
        <dbReference type="ARBA" id="ARBA00022989"/>
    </source>
</evidence>
<evidence type="ECO:0000256" key="4">
    <source>
        <dbReference type="ARBA" id="ARBA00022692"/>
    </source>
</evidence>
<evidence type="ECO:0000313" key="10">
    <source>
        <dbReference type="EMBL" id="KAK7081270.1"/>
    </source>
</evidence>
<accession>A0AAN8XB95</accession>
<feature type="transmembrane region" description="Helical" evidence="8">
    <location>
        <begin position="189"/>
        <end position="206"/>
    </location>
</feature>
<gene>
    <name evidence="10" type="primary">CERS5_2</name>
    <name evidence="10" type="ORF">SK128_003200</name>
</gene>
<dbReference type="EMBL" id="JAXCGZ010005662">
    <property type="protein sequence ID" value="KAK7081270.1"/>
    <property type="molecule type" value="Genomic_DNA"/>
</dbReference>
<dbReference type="GO" id="GO:0016020">
    <property type="term" value="C:membrane"/>
    <property type="evidence" value="ECO:0007669"/>
    <property type="project" value="UniProtKB-SubCell"/>
</dbReference>
<dbReference type="Gene3D" id="1.10.10.60">
    <property type="entry name" value="Homeodomain-like"/>
    <property type="match status" value="1"/>
</dbReference>
<evidence type="ECO:0000256" key="2">
    <source>
        <dbReference type="ARBA" id="ARBA00004760"/>
    </source>
</evidence>
<keyword evidence="10" id="KW-0012">Acyltransferase</keyword>
<dbReference type="SMART" id="SM00724">
    <property type="entry name" value="TLC"/>
    <property type="match status" value="1"/>
</dbReference>
<comment type="pathway">
    <text evidence="2">Lipid metabolism; sphingolipid metabolism.</text>
</comment>
<comment type="subcellular location">
    <subcellularLocation>
        <location evidence="1">Membrane</location>
        <topology evidence="1">Multi-pass membrane protein</topology>
    </subcellularLocation>
</comment>
<evidence type="ECO:0000256" key="7">
    <source>
        <dbReference type="PROSITE-ProRule" id="PRU00205"/>
    </source>
</evidence>
<sequence length="371" mass="43542">MNMPEEEGWWQSVAATFWHPDFWLPLGIKWEDLKSTENFQYPDFSDVWVYPLALSAVYIFLRAFILEPIFFVPLARFAGISNRRRPPPEENDIYEDIYQRYKTSPPHSTLEEAAQAMDVPTRKVERWLRRRHAAVRATKYEKFMDCAYDLVCHTCLCAFGFVIMKTKPWLWNITLCWEDYPHHSIDTNVWWYYMLRLAYYWSATIMHVPTPGRVLQDVIPMVLHHLFTILLMVFSWTCNFVRIGTLVLLVHECADIPLLAAKMFKHAGIESCTDILFAVFVILWVLTRCLIYPLWIMHSVFFEATTYMFMPSAYIFLGLLTGLLLLNLLWTVLIMGIIIRKVKAGTLEDFRSSAEEYSDNGTVKNNVKKVS</sequence>
<dbReference type="AlphaFoldDB" id="A0AAN8XB95"/>
<feature type="domain" description="TLC" evidence="9">
    <location>
        <begin position="141"/>
        <end position="343"/>
    </location>
</feature>
<comment type="pathway">
    <text evidence="3">Sphingolipid metabolism.</text>
</comment>
<keyword evidence="5 8" id="KW-1133">Transmembrane helix</keyword>
<feature type="transmembrane region" description="Helical" evidence="8">
    <location>
        <begin position="218"/>
        <end position="237"/>
    </location>
</feature>
<name>A0AAN8XB95_HALRR</name>
<keyword evidence="11" id="KW-1185">Reference proteome</keyword>
<evidence type="ECO:0000256" key="6">
    <source>
        <dbReference type="ARBA" id="ARBA00023136"/>
    </source>
</evidence>
<keyword evidence="10" id="KW-0808">Transferase</keyword>
<evidence type="ECO:0000256" key="1">
    <source>
        <dbReference type="ARBA" id="ARBA00004141"/>
    </source>
</evidence>
<evidence type="ECO:0000259" key="9">
    <source>
        <dbReference type="PROSITE" id="PS50922"/>
    </source>
</evidence>
<dbReference type="PIRSF" id="PIRSF005225">
    <property type="entry name" value="LAG1_LAC1"/>
    <property type="match status" value="1"/>
</dbReference>
<dbReference type="InterPro" id="IPR016439">
    <property type="entry name" value="Lag1/Lac1-like"/>
</dbReference>
<protein>
    <submittedName>
        <fullName evidence="10">Ceramide synthase 5</fullName>
        <ecNumber evidence="10">2.3.1.24</ecNumber>
    </submittedName>
</protein>
<reference evidence="10 11" key="1">
    <citation type="submission" date="2023-11" db="EMBL/GenBank/DDBJ databases">
        <title>Halocaridina rubra genome assembly.</title>
        <authorList>
            <person name="Smith C."/>
        </authorList>
    </citation>
    <scope>NUCLEOTIDE SEQUENCE [LARGE SCALE GENOMIC DNA]</scope>
    <source>
        <strain evidence="10">EP-1</strain>
        <tissue evidence="10">Whole</tissue>
    </source>
</reference>
<keyword evidence="6 7" id="KW-0472">Membrane</keyword>
<evidence type="ECO:0000256" key="8">
    <source>
        <dbReference type="SAM" id="Phobius"/>
    </source>
</evidence>
<feature type="transmembrane region" description="Helical" evidence="8">
    <location>
        <begin position="315"/>
        <end position="339"/>
    </location>
</feature>
<dbReference type="Pfam" id="PF03798">
    <property type="entry name" value="TRAM_LAG1_CLN8"/>
    <property type="match status" value="1"/>
</dbReference>
<keyword evidence="4 7" id="KW-0812">Transmembrane</keyword>
<dbReference type="PANTHER" id="PTHR12560">
    <property type="entry name" value="LONGEVITY ASSURANCE FACTOR 1 LAG1"/>
    <property type="match status" value="1"/>
</dbReference>
<dbReference type="GO" id="GO:0050291">
    <property type="term" value="F:sphingosine N-acyltransferase activity"/>
    <property type="evidence" value="ECO:0007669"/>
    <property type="project" value="UniProtKB-EC"/>
</dbReference>
<evidence type="ECO:0000313" key="11">
    <source>
        <dbReference type="Proteomes" id="UP001381693"/>
    </source>
</evidence>
<dbReference type="Proteomes" id="UP001381693">
    <property type="component" value="Unassembled WGS sequence"/>
</dbReference>
<dbReference type="GO" id="GO:0046513">
    <property type="term" value="P:ceramide biosynthetic process"/>
    <property type="evidence" value="ECO:0007669"/>
    <property type="project" value="InterPro"/>
</dbReference>
<feature type="transmembrane region" description="Helical" evidence="8">
    <location>
        <begin position="275"/>
        <end position="295"/>
    </location>
</feature>
<feature type="transmembrane region" description="Helical" evidence="8">
    <location>
        <begin position="48"/>
        <end position="75"/>
    </location>
</feature>
<organism evidence="10 11">
    <name type="scientific">Halocaridina rubra</name>
    <name type="common">Hawaiian red shrimp</name>
    <dbReference type="NCBI Taxonomy" id="373956"/>
    <lineage>
        <taxon>Eukaryota</taxon>
        <taxon>Metazoa</taxon>
        <taxon>Ecdysozoa</taxon>
        <taxon>Arthropoda</taxon>
        <taxon>Crustacea</taxon>
        <taxon>Multicrustacea</taxon>
        <taxon>Malacostraca</taxon>
        <taxon>Eumalacostraca</taxon>
        <taxon>Eucarida</taxon>
        <taxon>Decapoda</taxon>
        <taxon>Pleocyemata</taxon>
        <taxon>Caridea</taxon>
        <taxon>Atyoidea</taxon>
        <taxon>Atyidae</taxon>
        <taxon>Halocaridina</taxon>
    </lineage>
</organism>
<dbReference type="PROSITE" id="PS50922">
    <property type="entry name" value="TLC"/>
    <property type="match status" value="1"/>
</dbReference>
<proteinExistence type="predicted"/>